<dbReference type="EC" id="2.3.1.183" evidence="1"/>
<evidence type="ECO:0000313" key="1">
    <source>
        <dbReference type="EMBL" id="NYH73623.1"/>
    </source>
</evidence>
<keyword evidence="1" id="KW-0012">Acyltransferase</keyword>
<dbReference type="Proteomes" id="UP000578688">
    <property type="component" value="Unassembled WGS sequence"/>
</dbReference>
<protein>
    <submittedName>
        <fullName evidence="1">Phosphinothricin acetyltransferase</fullName>
        <ecNumber evidence="1">2.3.1.183</ecNumber>
    </submittedName>
</protein>
<gene>
    <name evidence="1" type="ORF">FHR27_002233</name>
</gene>
<proteinExistence type="predicted"/>
<name>A0A7Y9XLL0_9GAMM</name>
<keyword evidence="2" id="KW-1185">Reference proteome</keyword>
<keyword evidence="1" id="KW-0808">Transferase</keyword>
<organism evidence="1 2">
    <name type="scientific">Phytopseudomonas flavescens</name>
    <dbReference type="NCBI Taxonomy" id="29435"/>
    <lineage>
        <taxon>Bacteria</taxon>
        <taxon>Pseudomonadati</taxon>
        <taxon>Pseudomonadota</taxon>
        <taxon>Gammaproteobacteria</taxon>
        <taxon>Pseudomonadales</taxon>
        <taxon>Pseudomonadaceae</taxon>
        <taxon>Phytopseudomonas</taxon>
    </lineage>
</organism>
<dbReference type="EMBL" id="JACBYV010000001">
    <property type="protein sequence ID" value="NYH73623.1"/>
    <property type="molecule type" value="Genomic_DNA"/>
</dbReference>
<comment type="caution">
    <text evidence="1">The sequence shown here is derived from an EMBL/GenBank/DDBJ whole genome shotgun (WGS) entry which is preliminary data.</text>
</comment>
<dbReference type="GO" id="GO:0102971">
    <property type="term" value="F:phosphinothricin N-acetyltransferase activity"/>
    <property type="evidence" value="ECO:0007669"/>
    <property type="project" value="UniProtKB-EC"/>
</dbReference>
<accession>A0A7Y9XLL0</accession>
<reference evidence="1 2" key="1">
    <citation type="submission" date="2020-07" db="EMBL/GenBank/DDBJ databases">
        <title>Genomic analyses of the natural microbiome of Caenorhabditis elegans.</title>
        <authorList>
            <person name="Samuel B."/>
        </authorList>
    </citation>
    <scope>NUCLEOTIDE SEQUENCE [LARGE SCALE GENOMIC DNA]</scope>
    <source>
        <strain evidence="1 2">BIGb0408</strain>
    </source>
</reference>
<evidence type="ECO:0000313" key="2">
    <source>
        <dbReference type="Proteomes" id="UP000578688"/>
    </source>
</evidence>
<dbReference type="AlphaFoldDB" id="A0A7Y9XLL0"/>
<sequence>MINVREASDSDAEAIQAICEPVVLVTAISFEEVPLQ</sequence>